<accession>A0A0V8CZ20</accession>
<dbReference type="InterPro" id="IPR050336">
    <property type="entry name" value="Chromosome_partition/occlusion"/>
</dbReference>
<dbReference type="Pfam" id="PF02195">
    <property type="entry name" value="ParB_N"/>
    <property type="match status" value="1"/>
</dbReference>
<dbReference type="GO" id="GO:0007059">
    <property type="term" value="P:chromosome segregation"/>
    <property type="evidence" value="ECO:0007669"/>
    <property type="project" value="TreeGrafter"/>
</dbReference>
<dbReference type="PANTHER" id="PTHR33375:SF7">
    <property type="entry name" value="CHROMOSOME 2-PARTITIONING PROTEIN PARB-RELATED"/>
    <property type="match status" value="1"/>
</dbReference>
<dbReference type="Gene3D" id="3.90.1530.10">
    <property type="entry name" value="Conserved hypothetical protein from pyrococcus furiosus pfu- 392566-001, ParB domain"/>
    <property type="match status" value="1"/>
</dbReference>
<proteinExistence type="predicted"/>
<protein>
    <submittedName>
        <fullName evidence="3">Chromosome (Plasmid) partitioning protein ParB</fullName>
    </submittedName>
</protein>
<dbReference type="InterPro" id="IPR036086">
    <property type="entry name" value="ParB/Sulfiredoxin_sf"/>
</dbReference>
<evidence type="ECO:0000256" key="1">
    <source>
        <dbReference type="SAM" id="MobiDB-lite"/>
    </source>
</evidence>
<dbReference type="SUPFAM" id="SSF110849">
    <property type="entry name" value="ParB/Sulfiredoxin"/>
    <property type="match status" value="1"/>
</dbReference>
<name>A0A0V8CZ20_LACLL</name>
<dbReference type="Proteomes" id="UP000054230">
    <property type="component" value="Unassembled WGS sequence"/>
</dbReference>
<dbReference type="PATRIC" id="fig|1360.106.peg.2202"/>
<dbReference type="EMBL" id="LKLP01000109">
    <property type="protein sequence ID" value="KSU06389.1"/>
    <property type="molecule type" value="Genomic_DNA"/>
</dbReference>
<evidence type="ECO:0000259" key="2">
    <source>
        <dbReference type="SMART" id="SM00470"/>
    </source>
</evidence>
<comment type="caution">
    <text evidence="3">The sequence shown here is derived from an EMBL/GenBank/DDBJ whole genome shotgun (WGS) entry which is preliminary data.</text>
</comment>
<dbReference type="GO" id="GO:0005694">
    <property type="term" value="C:chromosome"/>
    <property type="evidence" value="ECO:0007669"/>
    <property type="project" value="TreeGrafter"/>
</dbReference>
<feature type="domain" description="ParB-like N-terminal" evidence="2">
    <location>
        <begin position="25"/>
        <end position="117"/>
    </location>
</feature>
<evidence type="ECO:0000313" key="4">
    <source>
        <dbReference type="Proteomes" id="UP000054230"/>
    </source>
</evidence>
<dbReference type="InterPro" id="IPR003115">
    <property type="entry name" value="ParB_N"/>
</dbReference>
<reference evidence="4" key="1">
    <citation type="submission" date="2015-10" db="EMBL/GenBank/DDBJ databases">
        <title>Draft Genome Sequences of 11 Lactococcus lactis subspecies cremoris strains.</title>
        <authorList>
            <person name="Wels M."/>
            <person name="Backus L."/>
            <person name="Boekhorst J."/>
            <person name="Dijkstra A."/>
            <person name="Beerthuizen M."/>
            <person name="Kelly W."/>
            <person name="Siezen R."/>
            <person name="Bachmann H."/>
            <person name="Van Hijum S."/>
        </authorList>
    </citation>
    <scope>NUCLEOTIDE SEQUENCE [LARGE SCALE GENOMIC DNA]</scope>
    <source>
        <strain evidence="4">LMG8520</strain>
    </source>
</reference>
<dbReference type="AlphaFoldDB" id="A0A0V8CZ20"/>
<organism evidence="3 4">
    <name type="scientific">Lactococcus lactis subsp. lactis</name>
    <name type="common">Streptococcus lactis</name>
    <dbReference type="NCBI Taxonomy" id="1360"/>
    <lineage>
        <taxon>Bacteria</taxon>
        <taxon>Bacillati</taxon>
        <taxon>Bacillota</taxon>
        <taxon>Bacilli</taxon>
        <taxon>Lactobacillales</taxon>
        <taxon>Streptococcaceae</taxon>
        <taxon>Lactococcus</taxon>
    </lineage>
</organism>
<evidence type="ECO:0000313" key="3">
    <source>
        <dbReference type="EMBL" id="KSU06389.1"/>
    </source>
</evidence>
<sequence length="239" mass="27342">MAKKNFSFTDIVKTDDDKNKRINVINLTPEELIENKKNNYELSDIEQLADSIEQLGLLQPLLVKKVSSGKYEIVAGHRRFNAIKKLISENRINTNYEILSKIIDEDENKTITGLKLHETNMQTRSLLKLPEEEKLAIIEDYMKLLKQAKEQGIKLNGKPIKGKTRDIIAERFNIGARTASRLIAKTKEKEEGVPNGTPPENSSSTINKLNKIIKQVEKLEFDESEEEIELKEKLISLLK</sequence>
<dbReference type="RefSeq" id="WP_058210257.1">
    <property type="nucleotide sequence ID" value="NZ_LKLP01000109.1"/>
</dbReference>
<feature type="region of interest" description="Disordered" evidence="1">
    <location>
        <begin position="187"/>
        <end position="206"/>
    </location>
</feature>
<dbReference type="CDD" id="cd16406">
    <property type="entry name" value="ParB_N_like"/>
    <property type="match status" value="1"/>
</dbReference>
<dbReference type="SMART" id="SM00470">
    <property type="entry name" value="ParB"/>
    <property type="match status" value="1"/>
</dbReference>
<gene>
    <name evidence="3" type="ORF">LMG8520_2091</name>
</gene>
<dbReference type="PANTHER" id="PTHR33375">
    <property type="entry name" value="CHROMOSOME-PARTITIONING PROTEIN PARB-RELATED"/>
    <property type="match status" value="1"/>
</dbReference>